<keyword evidence="3" id="KW-1185">Reference proteome</keyword>
<feature type="domain" description="TssC1 C-terminal" evidence="1">
    <location>
        <begin position="3"/>
        <end position="113"/>
    </location>
</feature>
<comment type="caution">
    <text evidence="2">The sequence shown here is derived from an EMBL/GenBank/DDBJ whole genome shotgun (WGS) entry which is preliminary data.</text>
</comment>
<gene>
    <name evidence="2" type="ORF">KAJ71_07480</name>
</gene>
<dbReference type="Proteomes" id="UP001165275">
    <property type="component" value="Unassembled WGS sequence"/>
</dbReference>
<proteinExistence type="predicted"/>
<evidence type="ECO:0000259" key="1">
    <source>
        <dbReference type="Pfam" id="PF18945"/>
    </source>
</evidence>
<protein>
    <submittedName>
        <fullName evidence="2">Type VI secretion system contractile sheath large subunit</fullName>
    </submittedName>
</protein>
<name>A0ABT0KA25_9GAMM</name>
<dbReference type="InterPro" id="IPR044032">
    <property type="entry name" value="TssC1_C"/>
</dbReference>
<sequence length="115" mass="13417">MNARVNDQLGAQLPYLFIITRLAHTIKVLQRERLGSWRNRGDLQHQLNNWLKRFVSDQENPPASVRSRRPLRAARIEVQEVANDPGWYLTQLHVQPHFKHMGSNFVLALTGRLDK</sequence>
<dbReference type="InterPro" id="IPR010269">
    <property type="entry name" value="T6SS_TssC-like"/>
</dbReference>
<dbReference type="RefSeq" id="WP_248945139.1">
    <property type="nucleotide sequence ID" value="NZ_JAGQDC010000004.1"/>
</dbReference>
<evidence type="ECO:0000313" key="3">
    <source>
        <dbReference type="Proteomes" id="UP001165275"/>
    </source>
</evidence>
<accession>A0ABT0KA25</accession>
<reference evidence="2" key="1">
    <citation type="submission" date="2021-04" db="EMBL/GenBank/DDBJ databases">
        <title>Genome sequence of Serratia sp. arafor3.</title>
        <authorList>
            <person name="Besaury L."/>
        </authorList>
    </citation>
    <scope>NUCLEOTIDE SEQUENCE</scope>
    <source>
        <strain evidence="2">Arafor3</strain>
    </source>
</reference>
<dbReference type="PANTHER" id="PTHR35565">
    <property type="entry name" value="CYTOPLASMIC PROTEIN-RELATED"/>
    <property type="match status" value="1"/>
</dbReference>
<organism evidence="2 3">
    <name type="scientific">Serratia silvae</name>
    <dbReference type="NCBI Taxonomy" id="2824122"/>
    <lineage>
        <taxon>Bacteria</taxon>
        <taxon>Pseudomonadati</taxon>
        <taxon>Pseudomonadota</taxon>
        <taxon>Gammaproteobacteria</taxon>
        <taxon>Enterobacterales</taxon>
        <taxon>Yersiniaceae</taxon>
        <taxon>Serratia</taxon>
    </lineage>
</organism>
<dbReference type="PANTHER" id="PTHR35565:SF1">
    <property type="entry name" value="TYPE VI SECRETION SYSTEM CONTRACTILE SHEATH LARGE SUBUNIT"/>
    <property type="match status" value="1"/>
</dbReference>
<dbReference type="EMBL" id="JAGQDC010000004">
    <property type="protein sequence ID" value="MCL1028865.1"/>
    <property type="molecule type" value="Genomic_DNA"/>
</dbReference>
<evidence type="ECO:0000313" key="2">
    <source>
        <dbReference type="EMBL" id="MCL1028865.1"/>
    </source>
</evidence>
<dbReference type="Pfam" id="PF18945">
    <property type="entry name" value="VipB_2"/>
    <property type="match status" value="1"/>
</dbReference>